<accession>A0A5D4JEG4</accession>
<name>A0A5D4JEG4_9ACTN</name>
<keyword evidence="2" id="KW-1185">Reference proteome</keyword>
<organism evidence="1 2">
    <name type="scientific">Streptomyces parvus</name>
    <dbReference type="NCBI Taxonomy" id="66428"/>
    <lineage>
        <taxon>Bacteria</taxon>
        <taxon>Bacillati</taxon>
        <taxon>Actinomycetota</taxon>
        <taxon>Actinomycetes</taxon>
        <taxon>Kitasatosporales</taxon>
        <taxon>Streptomycetaceae</taxon>
        <taxon>Streptomyces</taxon>
    </lineage>
</organism>
<dbReference type="AlphaFoldDB" id="A0A5D4JEG4"/>
<evidence type="ECO:0000313" key="1">
    <source>
        <dbReference type="EMBL" id="TYR62715.1"/>
    </source>
</evidence>
<comment type="caution">
    <text evidence="1">The sequence shown here is derived from an EMBL/GenBank/DDBJ whole genome shotgun (WGS) entry which is preliminary data.</text>
</comment>
<dbReference type="EMBL" id="VSZQ01000093">
    <property type="protein sequence ID" value="TYR62715.1"/>
    <property type="molecule type" value="Genomic_DNA"/>
</dbReference>
<dbReference type="Proteomes" id="UP000323242">
    <property type="component" value="Unassembled WGS sequence"/>
</dbReference>
<dbReference type="RefSeq" id="WP_148903184.1">
    <property type="nucleotide sequence ID" value="NZ_VSZQ01000093.1"/>
</dbReference>
<evidence type="ECO:0000313" key="2">
    <source>
        <dbReference type="Proteomes" id="UP000323242"/>
    </source>
</evidence>
<gene>
    <name evidence="1" type="ORF">FY004_18335</name>
</gene>
<reference evidence="1 2" key="1">
    <citation type="submission" date="2019-08" db="EMBL/GenBank/DDBJ databases">
        <title>Draft genome for granaticin producer strain Streptomyces parvus C05.</title>
        <authorList>
            <person name="Gonzalez-Pimentel J.L."/>
        </authorList>
    </citation>
    <scope>NUCLEOTIDE SEQUENCE [LARGE SCALE GENOMIC DNA]</scope>
    <source>
        <strain evidence="1 2">C05</strain>
    </source>
</reference>
<proteinExistence type="predicted"/>
<protein>
    <submittedName>
        <fullName evidence="1">Lantibiotic dehydratase</fullName>
    </submittedName>
</protein>
<sequence>MTREWSIGDVFVVRHAGMPFDWLESLAAPDDLQEAAAEMLVREDVLRETTGAGFRRLERAIMQCEPGLLPSVPADWREGVDAWRAAAERYTSLYQEADQQATKNLLTILERPEVAEAILLSNPDAYHNMLRRLLDRADPLTSRRRRARRQLYTYVQRFCAKNETVSFFGPMAYATVLDATSNEPTELQTGLPRRRRVFVSYWAGRALCRALARDSRLLPDLAFHRTLQSSAPVSLPDSAGADQRHDARTVFAHLDTDGATLRNLTRATGLPAKGVARALQLLVAAGAADMRLGGGPYDLEPLTTLSAQLRLLPDSPARLERLEQLAALERCRAELEAGAGPDRERLISALEKAFTAATGEPARRAAGATYADRAVFYEEASSPFALRIGRGLAERWQEQLRGLLEVCTGHGQATQRAAADAVRRELDGVQRLDLRAYAARAAAAFPAPGSEFATSYAPVYRAEDWQAEAERLAKEAAGAHGDRYALIDLCVKAPDAAGLPEGELLVARVHHHLLVRSWLGTMYPDQEHFSAAADTWINEQDGRMVGFDFGRRNKGYYRFPTREAALRPASWTDAGQLVLRPEEFTVALDEEGIQLLDPAGAQAFAYLPLNDFVKYAPFAALSHPQVAHPSFVAGDDGGLPEIGIDGVVCQRPRWRIDSNSLDLPTPHARFLQLRRLARRTSVRFVFCRSARERKPYLVDLASPLAADLMAHVARGTDALVAEAMSPGPGELWLRDDEGRRYTSELRMQLIGREETK</sequence>